<dbReference type="EMBL" id="MCFH01000056">
    <property type="protein sequence ID" value="ORX43046.1"/>
    <property type="molecule type" value="Genomic_DNA"/>
</dbReference>
<comment type="caution">
    <text evidence="3">The sequence shown here is derived from an EMBL/GenBank/DDBJ whole genome shotgun (WGS) entry which is preliminary data.</text>
</comment>
<name>A0A1Y1UZY4_9FUNG</name>
<feature type="compositionally biased region" description="Polar residues" evidence="1">
    <location>
        <begin position="212"/>
        <end position="234"/>
    </location>
</feature>
<dbReference type="Proteomes" id="UP000193719">
    <property type="component" value="Unassembled WGS sequence"/>
</dbReference>
<keyword evidence="2" id="KW-0732">Signal</keyword>
<evidence type="ECO:0000313" key="3">
    <source>
        <dbReference type="EMBL" id="ORX43046.1"/>
    </source>
</evidence>
<evidence type="ECO:0000256" key="2">
    <source>
        <dbReference type="SAM" id="SignalP"/>
    </source>
</evidence>
<proteinExistence type="predicted"/>
<sequence>MKFISQFLTLIAASSALSYSVKIEGVLLSDSINNIFKRQLMNISPECQQETETVKEFQCLGVDPKLGMDNYVTLCPYILSDECKKFYEDPSSYFNKCKNEPEFQSLFSAKSLDMIKKVKELNCAIDGNGELCPGAEATLKGELINENVVFNSCKSKKCFTALNNALTSFVDNLDDAVEEGTATKSGDNFVFPYLKELLNSPICTKETKDDTNSGNTFKTPANNSANQSSDGNQSSDAVTNMTKLFSSVVLAIVLSVMYF</sequence>
<evidence type="ECO:0000256" key="1">
    <source>
        <dbReference type="SAM" id="MobiDB-lite"/>
    </source>
</evidence>
<dbReference type="AlphaFoldDB" id="A0A1Y1UZY4"/>
<feature type="chain" id="PRO_5012417715" description="Extracellular membrane protein CFEM domain-containing protein" evidence="2">
    <location>
        <begin position="17"/>
        <end position="259"/>
    </location>
</feature>
<evidence type="ECO:0000313" key="4">
    <source>
        <dbReference type="Proteomes" id="UP000193719"/>
    </source>
</evidence>
<accession>A0A1Y1UZY4</accession>
<evidence type="ECO:0008006" key="5">
    <source>
        <dbReference type="Google" id="ProtNLM"/>
    </source>
</evidence>
<protein>
    <recommendedName>
        <fullName evidence="5">Extracellular membrane protein CFEM domain-containing protein</fullName>
    </recommendedName>
</protein>
<organism evidence="3 4">
    <name type="scientific">Piromyces finnis</name>
    <dbReference type="NCBI Taxonomy" id="1754191"/>
    <lineage>
        <taxon>Eukaryota</taxon>
        <taxon>Fungi</taxon>
        <taxon>Fungi incertae sedis</taxon>
        <taxon>Chytridiomycota</taxon>
        <taxon>Chytridiomycota incertae sedis</taxon>
        <taxon>Neocallimastigomycetes</taxon>
        <taxon>Neocallimastigales</taxon>
        <taxon>Neocallimastigaceae</taxon>
        <taxon>Piromyces</taxon>
    </lineage>
</organism>
<feature type="region of interest" description="Disordered" evidence="1">
    <location>
        <begin position="205"/>
        <end position="234"/>
    </location>
</feature>
<feature type="signal peptide" evidence="2">
    <location>
        <begin position="1"/>
        <end position="16"/>
    </location>
</feature>
<reference evidence="3 4" key="1">
    <citation type="submission" date="2016-08" db="EMBL/GenBank/DDBJ databases">
        <title>Genomes of anaerobic fungi encode conserved fungal cellulosomes for biomass hydrolysis.</title>
        <authorList>
            <consortium name="DOE Joint Genome Institute"/>
            <person name="Haitjema C.H."/>
            <person name="Gilmore S.P."/>
            <person name="Henske J.K."/>
            <person name="Solomon K.V."/>
            <person name="De Groot R."/>
            <person name="Kuo A."/>
            <person name="Mondo S.J."/>
            <person name="Salamov A.A."/>
            <person name="Labutti K."/>
            <person name="Zhao Z."/>
            <person name="Chiniquy J."/>
            <person name="Barry K."/>
            <person name="Brewer H.M."/>
            <person name="Purvine S.O."/>
            <person name="Wright A.T."/>
            <person name="Boxma B."/>
            <person name="Van Alen T."/>
            <person name="Hackstein J.H."/>
            <person name="Baker S.E."/>
            <person name="Grigoriev I.V."/>
            <person name="O'Malley M.A."/>
        </authorList>
    </citation>
    <scope>NUCLEOTIDE SEQUENCE [LARGE SCALE GENOMIC DNA]</scope>
    <source>
        <strain evidence="4">finn</strain>
    </source>
</reference>
<keyword evidence="4" id="KW-1185">Reference proteome</keyword>
<reference evidence="3 4" key="2">
    <citation type="submission" date="2016-08" db="EMBL/GenBank/DDBJ databases">
        <title>Pervasive Adenine N6-methylation of Active Genes in Fungi.</title>
        <authorList>
            <consortium name="DOE Joint Genome Institute"/>
            <person name="Mondo S.J."/>
            <person name="Dannebaum R.O."/>
            <person name="Kuo R.C."/>
            <person name="Labutti K."/>
            <person name="Haridas S."/>
            <person name="Kuo A."/>
            <person name="Salamov A."/>
            <person name="Ahrendt S.R."/>
            <person name="Lipzen A."/>
            <person name="Sullivan W."/>
            <person name="Andreopoulos W.B."/>
            <person name="Clum A."/>
            <person name="Lindquist E."/>
            <person name="Daum C."/>
            <person name="Ramamoorthy G.K."/>
            <person name="Gryganskyi A."/>
            <person name="Culley D."/>
            <person name="Magnuson J.K."/>
            <person name="James T.Y."/>
            <person name="O'Malley M.A."/>
            <person name="Stajich J.E."/>
            <person name="Spatafora J.W."/>
            <person name="Visel A."/>
            <person name="Grigoriev I.V."/>
        </authorList>
    </citation>
    <scope>NUCLEOTIDE SEQUENCE [LARGE SCALE GENOMIC DNA]</scope>
    <source>
        <strain evidence="4">finn</strain>
    </source>
</reference>
<dbReference type="OrthoDB" id="2152958at2759"/>
<gene>
    <name evidence="3" type="ORF">BCR36DRAFT_586837</name>
</gene>